<keyword evidence="4 12" id="KW-0548">Nucleotidyltransferase</keyword>
<dbReference type="PIRSF" id="PIRSF002811">
    <property type="entry name" value="DnaG"/>
    <property type="match status" value="1"/>
</dbReference>
<dbReference type="InterPro" id="IPR030846">
    <property type="entry name" value="DnaG_bac"/>
</dbReference>
<evidence type="ECO:0000256" key="10">
    <source>
        <dbReference type="ARBA" id="ARBA00023125"/>
    </source>
</evidence>
<keyword evidence="5 12" id="KW-0235">DNA replication</keyword>
<evidence type="ECO:0000256" key="7">
    <source>
        <dbReference type="ARBA" id="ARBA00022771"/>
    </source>
</evidence>
<comment type="catalytic activity">
    <reaction evidence="12">
        <text>ssDNA + n NTP = ssDNA/pppN(pN)n-1 hybrid + (n-1) diphosphate.</text>
        <dbReference type="EC" id="2.7.7.101"/>
    </reaction>
</comment>
<keyword evidence="8 12" id="KW-0862">Zinc</keyword>
<proteinExistence type="inferred from homology"/>
<comment type="subunit">
    <text evidence="12">Monomer. Interacts with DnaB.</text>
</comment>
<keyword evidence="2 12" id="KW-0639">Primosome</keyword>
<dbReference type="Gene3D" id="1.20.50.20">
    <property type="entry name" value="DnaG, RNA polymerase domain, helical bundle"/>
    <property type="match status" value="1"/>
</dbReference>
<evidence type="ECO:0000313" key="18">
    <source>
        <dbReference type="Proteomes" id="UP000198611"/>
    </source>
</evidence>
<evidence type="ECO:0000259" key="16">
    <source>
        <dbReference type="PROSITE" id="PS50880"/>
    </source>
</evidence>
<reference evidence="17 18" key="1">
    <citation type="submission" date="2016-10" db="EMBL/GenBank/DDBJ databases">
        <authorList>
            <person name="de Groot N.N."/>
        </authorList>
    </citation>
    <scope>NUCLEOTIDE SEQUENCE [LARGE SCALE GENOMIC DNA]</scope>
    <source>
        <strain evidence="17 18">HL3</strain>
    </source>
</reference>
<comment type="similarity">
    <text evidence="12 13">Belongs to the DnaG primase family.</text>
</comment>
<dbReference type="InterPro" id="IPR037068">
    <property type="entry name" value="DNA_primase_core_N_sf"/>
</dbReference>
<dbReference type="GO" id="GO:0008270">
    <property type="term" value="F:zinc ion binding"/>
    <property type="evidence" value="ECO:0007669"/>
    <property type="project" value="UniProtKB-UniRule"/>
</dbReference>
<organism evidence="17 18">
    <name type="scientific">Thiohalospira halophila DSM 15071</name>
    <dbReference type="NCBI Taxonomy" id="1123397"/>
    <lineage>
        <taxon>Bacteria</taxon>
        <taxon>Pseudomonadati</taxon>
        <taxon>Pseudomonadota</taxon>
        <taxon>Gammaproteobacteria</taxon>
        <taxon>Thiohalospirales</taxon>
        <taxon>Thiohalospiraceae</taxon>
        <taxon>Thiohalospira</taxon>
    </lineage>
</organism>
<dbReference type="GO" id="GO:0005737">
    <property type="term" value="C:cytoplasm"/>
    <property type="evidence" value="ECO:0007669"/>
    <property type="project" value="TreeGrafter"/>
</dbReference>
<keyword evidence="11 12" id="KW-0804">Transcription</keyword>
<dbReference type="Gene3D" id="3.40.1360.10">
    <property type="match status" value="1"/>
</dbReference>
<dbReference type="SUPFAM" id="SSF57783">
    <property type="entry name" value="Zinc beta-ribbon"/>
    <property type="match status" value="1"/>
</dbReference>
<evidence type="ECO:0000256" key="3">
    <source>
        <dbReference type="ARBA" id="ARBA00022679"/>
    </source>
</evidence>
<dbReference type="Pfam" id="PF13662">
    <property type="entry name" value="Toprim_4"/>
    <property type="match status" value="1"/>
</dbReference>
<dbReference type="SMART" id="SM00493">
    <property type="entry name" value="TOPRIM"/>
    <property type="match status" value="1"/>
</dbReference>
<dbReference type="GO" id="GO:0000428">
    <property type="term" value="C:DNA-directed RNA polymerase complex"/>
    <property type="evidence" value="ECO:0007669"/>
    <property type="project" value="UniProtKB-KW"/>
</dbReference>
<dbReference type="InterPro" id="IPR016136">
    <property type="entry name" value="DNA_helicase_N/primase_C"/>
</dbReference>
<dbReference type="HAMAP" id="MF_00974">
    <property type="entry name" value="DNA_primase_DnaG"/>
    <property type="match status" value="1"/>
</dbReference>
<dbReference type="PANTHER" id="PTHR30313:SF2">
    <property type="entry name" value="DNA PRIMASE"/>
    <property type="match status" value="1"/>
</dbReference>
<dbReference type="FunFam" id="3.90.980.10:FF:000001">
    <property type="entry name" value="DNA primase"/>
    <property type="match status" value="1"/>
</dbReference>
<dbReference type="SMART" id="SM00400">
    <property type="entry name" value="ZnF_CHCC"/>
    <property type="match status" value="1"/>
</dbReference>
<dbReference type="InterPro" id="IPR013264">
    <property type="entry name" value="DNAG_N"/>
</dbReference>
<dbReference type="GO" id="GO:0003677">
    <property type="term" value="F:DNA binding"/>
    <property type="evidence" value="ECO:0007669"/>
    <property type="project" value="UniProtKB-KW"/>
</dbReference>
<dbReference type="InterPro" id="IPR002694">
    <property type="entry name" value="Znf_CHC2"/>
</dbReference>
<evidence type="ECO:0000256" key="4">
    <source>
        <dbReference type="ARBA" id="ARBA00022695"/>
    </source>
</evidence>
<evidence type="ECO:0000256" key="8">
    <source>
        <dbReference type="ARBA" id="ARBA00022833"/>
    </source>
</evidence>
<dbReference type="Gene3D" id="3.90.580.10">
    <property type="entry name" value="Zinc finger, CHC2-type domain"/>
    <property type="match status" value="1"/>
</dbReference>
<dbReference type="EC" id="2.7.7.101" evidence="12"/>
<evidence type="ECO:0000256" key="6">
    <source>
        <dbReference type="ARBA" id="ARBA00022723"/>
    </source>
</evidence>
<dbReference type="NCBIfam" id="TIGR01391">
    <property type="entry name" value="dnaG"/>
    <property type="match status" value="1"/>
</dbReference>
<evidence type="ECO:0000256" key="9">
    <source>
        <dbReference type="ARBA" id="ARBA00022842"/>
    </source>
</evidence>
<feature type="domain" description="Toprim" evidence="16">
    <location>
        <begin position="258"/>
        <end position="340"/>
    </location>
</feature>
<dbReference type="InterPro" id="IPR006295">
    <property type="entry name" value="DNA_primase_DnaG"/>
</dbReference>
<dbReference type="Pfam" id="PF08278">
    <property type="entry name" value="DnaG_DnaB_bind"/>
    <property type="match status" value="1"/>
</dbReference>
<dbReference type="STRING" id="1123397.SAMN05660831_02255"/>
<protein>
    <recommendedName>
        <fullName evidence="12 13">DNA primase</fullName>
        <ecNumber evidence="12">2.7.7.101</ecNumber>
    </recommendedName>
</protein>
<comment type="function">
    <text evidence="12 13">RNA polymerase that catalyzes the synthesis of short RNA molecules used as primers for DNA polymerase during DNA replication.</text>
</comment>
<keyword evidence="10 12" id="KW-0238">DNA-binding</keyword>
<dbReference type="Pfam" id="PF01807">
    <property type="entry name" value="Zn_ribbon_DnaG"/>
    <property type="match status" value="1"/>
</dbReference>
<dbReference type="PANTHER" id="PTHR30313">
    <property type="entry name" value="DNA PRIMASE"/>
    <property type="match status" value="1"/>
</dbReference>
<name>A0A1I1UYH1_9GAMM</name>
<evidence type="ECO:0000256" key="12">
    <source>
        <dbReference type="HAMAP-Rule" id="MF_00974"/>
    </source>
</evidence>
<evidence type="ECO:0000256" key="2">
    <source>
        <dbReference type="ARBA" id="ARBA00022515"/>
    </source>
</evidence>
<dbReference type="Proteomes" id="UP000198611">
    <property type="component" value="Unassembled WGS sequence"/>
</dbReference>
<dbReference type="PROSITE" id="PS50880">
    <property type="entry name" value="TOPRIM"/>
    <property type="match status" value="1"/>
</dbReference>
<keyword evidence="18" id="KW-1185">Reference proteome</keyword>
<dbReference type="RefSeq" id="WP_093428874.1">
    <property type="nucleotide sequence ID" value="NZ_FOMJ01000008.1"/>
</dbReference>
<dbReference type="AlphaFoldDB" id="A0A1I1UYH1"/>
<dbReference type="OrthoDB" id="9803773at2"/>
<dbReference type="SMART" id="SM00766">
    <property type="entry name" value="DnaG_DnaB_bind"/>
    <property type="match status" value="1"/>
</dbReference>
<keyword evidence="6 12" id="KW-0479">Metal-binding</keyword>
<dbReference type="GO" id="GO:0006269">
    <property type="term" value="P:DNA replication, synthesis of primer"/>
    <property type="evidence" value="ECO:0007669"/>
    <property type="project" value="UniProtKB-UniRule"/>
</dbReference>
<evidence type="ECO:0000256" key="14">
    <source>
        <dbReference type="PIRSR" id="PIRSR002811-1"/>
    </source>
</evidence>
<evidence type="ECO:0000256" key="13">
    <source>
        <dbReference type="PIRNR" id="PIRNR002811"/>
    </source>
</evidence>
<dbReference type="Gene3D" id="1.10.860.10">
    <property type="entry name" value="DNAb Helicase, Chain A"/>
    <property type="match status" value="1"/>
</dbReference>
<dbReference type="CDD" id="cd03364">
    <property type="entry name" value="TOPRIM_DnaG_primases"/>
    <property type="match status" value="1"/>
</dbReference>
<dbReference type="InterPro" id="IPR036977">
    <property type="entry name" value="DNA_primase_Znf_CHC2"/>
</dbReference>
<sequence length="594" mass="65483">MAGRIPQNFIDDLVSRSDIVEIIGERVPLKRKGREYAACCPFHDERTPSFYVSPEKQFYHCFGCGAHGTALGFLMDYGHLSFPEAVEELAGRQGLEVPREGDDGRPPAPDRTPLYEALVAAADYYRTMLRRHQQARRAADYLKGRGVSGTTARDYGLGFAPPGWRNLLEALGGGEQTRARLVEAGLLIERDDGGVHDRFRDRILFPIHDHRGRPIAFGGRILGDGEPKYLNSPETPVFHKGRELYGLYEARRALRRVDRLLVVEGYMDVIALAGAGVHHAVATLGTATTADHLDRAFRLTGEVVFCFDGDRAGREAAWRALENALPVLRDGRSVRFLFLPEGDDPDTLVRREGGEAFGARETDAEALEDYLLRRLIEDHDPESVAGRRALVAAARPLLARAHDAVLREQLVREIATRAGVGAEHLEPGEEGPAQPEAAPPERPAPPRRRPSGMPQPRTLERHAIATLLQAPGLAGEVAEPERFARLGTPGGELLTELLEQLQADPHLSTGALLERWRGTDAGRGLARLAGQGLLVADEQALAAEFRDTLNRLSDRLRDQRLDELLARESSLNQTERDELRTLLGRSRGAGEKPS</sequence>
<evidence type="ECO:0000313" key="17">
    <source>
        <dbReference type="EMBL" id="SFD75841.1"/>
    </source>
</evidence>
<dbReference type="GO" id="GO:1990077">
    <property type="term" value="C:primosome complex"/>
    <property type="evidence" value="ECO:0007669"/>
    <property type="project" value="UniProtKB-KW"/>
</dbReference>
<dbReference type="Pfam" id="PF08275">
    <property type="entry name" value="DNAG_N"/>
    <property type="match status" value="1"/>
</dbReference>
<dbReference type="InterPro" id="IPR034151">
    <property type="entry name" value="TOPRIM_DnaG_bac"/>
</dbReference>
<dbReference type="GO" id="GO:0003899">
    <property type="term" value="F:DNA-directed RNA polymerase activity"/>
    <property type="evidence" value="ECO:0007669"/>
    <property type="project" value="UniProtKB-UniRule"/>
</dbReference>
<dbReference type="SUPFAM" id="SSF56731">
    <property type="entry name" value="DNA primase core"/>
    <property type="match status" value="1"/>
</dbReference>
<feature type="zinc finger region" description="CHC2-type" evidence="12 14">
    <location>
        <begin position="40"/>
        <end position="64"/>
    </location>
</feature>
<dbReference type="Gene3D" id="3.90.980.10">
    <property type="entry name" value="DNA primase, catalytic core, N-terminal domain"/>
    <property type="match status" value="1"/>
</dbReference>
<dbReference type="InterPro" id="IPR013173">
    <property type="entry name" value="DNA_primase_DnaG_DnaB-bd_dom"/>
</dbReference>
<comment type="cofactor">
    <cofactor evidence="12 13 14">
        <name>Zn(2+)</name>
        <dbReference type="ChEBI" id="CHEBI:29105"/>
    </cofactor>
    <text evidence="12 13 14">Binds 1 zinc ion per monomer.</text>
</comment>
<dbReference type="InterPro" id="IPR050219">
    <property type="entry name" value="DnaG_primase"/>
</dbReference>
<evidence type="ECO:0000256" key="15">
    <source>
        <dbReference type="SAM" id="MobiDB-lite"/>
    </source>
</evidence>
<feature type="region of interest" description="Disordered" evidence="15">
    <location>
        <begin position="421"/>
        <end position="456"/>
    </location>
</feature>
<dbReference type="InterPro" id="IPR019475">
    <property type="entry name" value="DNA_primase_DnaB-bd"/>
</dbReference>
<evidence type="ECO:0000256" key="5">
    <source>
        <dbReference type="ARBA" id="ARBA00022705"/>
    </source>
</evidence>
<dbReference type="SUPFAM" id="SSF117023">
    <property type="entry name" value="DNA primase DnaG, C-terminal domain"/>
    <property type="match status" value="1"/>
</dbReference>
<dbReference type="FunFam" id="3.90.580.10:FF:000001">
    <property type="entry name" value="DNA primase"/>
    <property type="match status" value="1"/>
</dbReference>
<feature type="region of interest" description="Disordered" evidence="15">
    <location>
        <begin position="568"/>
        <end position="594"/>
    </location>
</feature>
<accession>A0A1I1UYH1</accession>
<comment type="domain">
    <text evidence="12">Contains an N-terminal zinc-binding domain, a central core domain that contains the primase activity, and a C-terminal DnaB-binding domain.</text>
</comment>
<evidence type="ECO:0000256" key="1">
    <source>
        <dbReference type="ARBA" id="ARBA00022478"/>
    </source>
</evidence>
<gene>
    <name evidence="12" type="primary">dnaG</name>
    <name evidence="17" type="ORF">SAMN05660831_02255</name>
</gene>
<dbReference type="FunFam" id="3.40.1360.10:FF:000002">
    <property type="entry name" value="DNA primase"/>
    <property type="match status" value="1"/>
</dbReference>
<keyword evidence="3 12" id="KW-0808">Transferase</keyword>
<evidence type="ECO:0000256" key="11">
    <source>
        <dbReference type="ARBA" id="ARBA00023163"/>
    </source>
</evidence>
<dbReference type="Pfam" id="PF10410">
    <property type="entry name" value="DnaB_bind"/>
    <property type="match status" value="1"/>
</dbReference>
<keyword evidence="9" id="KW-0460">Magnesium</keyword>
<keyword evidence="7 12" id="KW-0863">Zinc-finger</keyword>
<keyword evidence="1 12" id="KW-0240">DNA-directed RNA polymerase</keyword>
<dbReference type="EMBL" id="FOMJ01000008">
    <property type="protein sequence ID" value="SFD75841.1"/>
    <property type="molecule type" value="Genomic_DNA"/>
</dbReference>
<dbReference type="InterPro" id="IPR006171">
    <property type="entry name" value="TOPRIM_dom"/>
</dbReference>